<dbReference type="SMART" id="SM01109">
    <property type="entry name" value="CUT"/>
    <property type="match status" value="1"/>
</dbReference>
<sequence>MPLYNLPKISLPSEAVLNLSQGTVSEILSKPRPWHALSVKDREPYIRMYSWFCDTDNVQKLLAWKQERDILRCSIRPTTKSQNHHTESNNKPTLKRRYIFTEDQRRRLKQIFESEPYPSQAKLEQLVDELSLPMNKISNWFHNARMRTKPNTYTKDTNKISSTPLTDNNDDDDGDNEDNTLPTIVPLNNSWFNTTNDSDSSTSPNYFSNIINKYCLFNRRTKAYSFDIYI</sequence>
<keyword evidence="4 12" id="KW-0805">Transcription regulation</keyword>
<keyword evidence="5" id="KW-0175">Coiled coil</keyword>
<dbReference type="Pfam" id="PF00046">
    <property type="entry name" value="Homeodomain"/>
    <property type="match status" value="1"/>
</dbReference>
<evidence type="ECO:0000259" key="15">
    <source>
        <dbReference type="PROSITE" id="PS51042"/>
    </source>
</evidence>
<evidence type="ECO:0000256" key="7">
    <source>
        <dbReference type="ARBA" id="ARBA00023155"/>
    </source>
</evidence>
<evidence type="ECO:0000256" key="8">
    <source>
        <dbReference type="ARBA" id="ARBA00023163"/>
    </source>
</evidence>
<dbReference type="Gene3D" id="1.10.260.40">
    <property type="entry name" value="lambda repressor-like DNA-binding domains"/>
    <property type="match status" value="1"/>
</dbReference>
<evidence type="ECO:0000256" key="4">
    <source>
        <dbReference type="ARBA" id="ARBA00023015"/>
    </source>
</evidence>
<feature type="domain" description="CUT" evidence="15">
    <location>
        <begin position="1"/>
        <end position="67"/>
    </location>
</feature>
<dbReference type="PROSITE" id="PS00027">
    <property type="entry name" value="HOMEOBOX_1"/>
    <property type="match status" value="1"/>
</dbReference>
<comment type="caution">
    <text evidence="16">The sequence shown here is derived from an EMBL/GenBank/DDBJ whole genome shotgun (WGS) entry which is preliminary data.</text>
</comment>
<dbReference type="CDD" id="cd00086">
    <property type="entry name" value="homeodomain"/>
    <property type="match status" value="1"/>
</dbReference>
<evidence type="ECO:0000256" key="6">
    <source>
        <dbReference type="ARBA" id="ARBA00023125"/>
    </source>
</evidence>
<evidence type="ECO:0000313" key="16">
    <source>
        <dbReference type="EMBL" id="CAF1156777.1"/>
    </source>
</evidence>
<proteinExistence type="inferred from homology"/>
<keyword evidence="6 10" id="KW-0238">DNA-binding</keyword>
<dbReference type="Proteomes" id="UP000663860">
    <property type="component" value="Unassembled WGS sequence"/>
</dbReference>
<dbReference type="SUPFAM" id="SSF47413">
    <property type="entry name" value="lambda repressor-like DNA-binding domains"/>
    <property type="match status" value="1"/>
</dbReference>
<feature type="compositionally biased region" description="Acidic residues" evidence="13">
    <location>
        <begin position="168"/>
        <end position="178"/>
    </location>
</feature>
<feature type="region of interest" description="Disordered" evidence="13">
    <location>
        <begin position="151"/>
        <end position="186"/>
    </location>
</feature>
<evidence type="ECO:0000256" key="9">
    <source>
        <dbReference type="ARBA" id="ARBA00023242"/>
    </source>
</evidence>
<keyword evidence="3" id="KW-0677">Repeat</keyword>
<dbReference type="InterPro" id="IPR010982">
    <property type="entry name" value="Lambda_DNA-bd_dom_sf"/>
</dbReference>
<keyword evidence="8 12" id="KW-0804">Transcription</keyword>
<dbReference type="PANTHER" id="PTHR14043">
    <property type="entry name" value="CCAAT DISPLACEMENT PROTEIN-RELATED"/>
    <property type="match status" value="1"/>
</dbReference>
<evidence type="ECO:0000256" key="13">
    <source>
        <dbReference type="SAM" id="MobiDB-lite"/>
    </source>
</evidence>
<evidence type="ECO:0000256" key="3">
    <source>
        <dbReference type="ARBA" id="ARBA00022737"/>
    </source>
</evidence>
<dbReference type="InterPro" id="IPR001356">
    <property type="entry name" value="HD"/>
</dbReference>
<reference evidence="16" key="1">
    <citation type="submission" date="2021-02" db="EMBL/GenBank/DDBJ databases">
        <authorList>
            <person name="Nowell W R."/>
        </authorList>
    </citation>
    <scope>NUCLEOTIDE SEQUENCE</scope>
</reference>
<evidence type="ECO:0000256" key="5">
    <source>
        <dbReference type="ARBA" id="ARBA00023054"/>
    </source>
</evidence>
<dbReference type="PROSITE" id="PS50071">
    <property type="entry name" value="HOMEOBOX_2"/>
    <property type="match status" value="1"/>
</dbReference>
<dbReference type="GO" id="GO:0005634">
    <property type="term" value="C:nucleus"/>
    <property type="evidence" value="ECO:0007669"/>
    <property type="project" value="UniProtKB-SubCell"/>
</dbReference>
<accession>A0A814T439</accession>
<dbReference type="SUPFAM" id="SSF46689">
    <property type="entry name" value="Homeodomain-like"/>
    <property type="match status" value="1"/>
</dbReference>
<name>A0A814T439_9BILA</name>
<keyword evidence="9 10" id="KW-0539">Nucleus</keyword>
<evidence type="ECO:0000256" key="1">
    <source>
        <dbReference type="ARBA" id="ARBA00004123"/>
    </source>
</evidence>
<evidence type="ECO:0000256" key="2">
    <source>
        <dbReference type="ARBA" id="ARBA00008190"/>
    </source>
</evidence>
<evidence type="ECO:0000256" key="11">
    <source>
        <dbReference type="RuleBase" id="RU000682"/>
    </source>
</evidence>
<dbReference type="PROSITE" id="PS51042">
    <property type="entry name" value="CUT"/>
    <property type="match status" value="1"/>
</dbReference>
<dbReference type="EMBL" id="CAJNOE010000336">
    <property type="protein sequence ID" value="CAF1156777.1"/>
    <property type="molecule type" value="Genomic_DNA"/>
</dbReference>
<dbReference type="SMART" id="SM00389">
    <property type="entry name" value="HOX"/>
    <property type="match status" value="1"/>
</dbReference>
<dbReference type="InterPro" id="IPR003350">
    <property type="entry name" value="CUT_dom"/>
</dbReference>
<evidence type="ECO:0000256" key="10">
    <source>
        <dbReference type="PROSITE-ProRule" id="PRU00108"/>
    </source>
</evidence>
<keyword evidence="7 10" id="KW-0371">Homeobox</keyword>
<feature type="DNA-binding region" description="Homeobox" evidence="10">
    <location>
        <begin position="93"/>
        <end position="152"/>
    </location>
</feature>
<feature type="domain" description="Homeobox" evidence="14">
    <location>
        <begin position="91"/>
        <end position="151"/>
    </location>
</feature>
<comment type="similarity">
    <text evidence="2 12">Belongs to the CUT homeobox family.</text>
</comment>
<dbReference type="Pfam" id="PF02376">
    <property type="entry name" value="CUT"/>
    <property type="match status" value="1"/>
</dbReference>
<evidence type="ECO:0000256" key="12">
    <source>
        <dbReference type="RuleBase" id="RU361129"/>
    </source>
</evidence>
<dbReference type="AlphaFoldDB" id="A0A814T439"/>
<gene>
    <name evidence="16" type="ORF">IZO911_LOCUS26089</name>
</gene>
<dbReference type="Gene3D" id="1.10.10.60">
    <property type="entry name" value="Homeodomain-like"/>
    <property type="match status" value="1"/>
</dbReference>
<evidence type="ECO:0000259" key="14">
    <source>
        <dbReference type="PROSITE" id="PS50071"/>
    </source>
</evidence>
<dbReference type="GO" id="GO:0000981">
    <property type="term" value="F:DNA-binding transcription factor activity, RNA polymerase II-specific"/>
    <property type="evidence" value="ECO:0007669"/>
    <property type="project" value="InterPro"/>
</dbReference>
<organism evidence="16 17">
    <name type="scientific">Adineta steineri</name>
    <dbReference type="NCBI Taxonomy" id="433720"/>
    <lineage>
        <taxon>Eukaryota</taxon>
        <taxon>Metazoa</taxon>
        <taxon>Spiralia</taxon>
        <taxon>Gnathifera</taxon>
        <taxon>Rotifera</taxon>
        <taxon>Eurotatoria</taxon>
        <taxon>Bdelloidea</taxon>
        <taxon>Adinetida</taxon>
        <taxon>Adinetidae</taxon>
        <taxon>Adineta</taxon>
    </lineage>
</organism>
<comment type="subcellular location">
    <subcellularLocation>
        <location evidence="1 10 11">Nucleus</location>
    </subcellularLocation>
</comment>
<dbReference type="GO" id="GO:0000977">
    <property type="term" value="F:RNA polymerase II transcription regulatory region sequence-specific DNA binding"/>
    <property type="evidence" value="ECO:0007669"/>
    <property type="project" value="TreeGrafter"/>
</dbReference>
<dbReference type="PANTHER" id="PTHR14043:SF2">
    <property type="entry name" value="HOMEOBOX PROTEIN CUT"/>
    <property type="match status" value="1"/>
</dbReference>
<evidence type="ECO:0000313" key="17">
    <source>
        <dbReference type="Proteomes" id="UP000663860"/>
    </source>
</evidence>
<dbReference type="InterPro" id="IPR009057">
    <property type="entry name" value="Homeodomain-like_sf"/>
</dbReference>
<feature type="compositionally biased region" description="Polar residues" evidence="13">
    <location>
        <begin position="151"/>
        <end position="166"/>
    </location>
</feature>
<protein>
    <recommendedName>
        <fullName evidence="12">One cut domain family member</fullName>
    </recommendedName>
</protein>
<dbReference type="InterPro" id="IPR017970">
    <property type="entry name" value="Homeobox_CS"/>
</dbReference>